<dbReference type="InterPro" id="IPR007055">
    <property type="entry name" value="BON_dom"/>
</dbReference>
<evidence type="ECO:0000313" key="2">
    <source>
        <dbReference type="EMBL" id="SEO18398.1"/>
    </source>
</evidence>
<accession>A0A1H8MMC9</accession>
<organism evidence="2 3">
    <name type="scientific">Nitrosomonas oligotropha</name>
    <dbReference type="NCBI Taxonomy" id="42354"/>
    <lineage>
        <taxon>Bacteria</taxon>
        <taxon>Pseudomonadati</taxon>
        <taxon>Pseudomonadota</taxon>
        <taxon>Betaproteobacteria</taxon>
        <taxon>Nitrosomonadales</taxon>
        <taxon>Nitrosomonadaceae</taxon>
        <taxon>Nitrosomonas</taxon>
    </lineage>
</organism>
<proteinExistence type="predicted"/>
<name>A0A1H8MMC9_9PROT</name>
<dbReference type="AlphaFoldDB" id="A0A1H8MMC9"/>
<keyword evidence="3" id="KW-1185">Reference proteome</keyword>
<dbReference type="Pfam" id="PF04972">
    <property type="entry name" value="BON"/>
    <property type="match status" value="1"/>
</dbReference>
<dbReference type="InterPro" id="IPR051686">
    <property type="entry name" value="Lipoprotein_DolP"/>
</dbReference>
<gene>
    <name evidence="2" type="ORF">SAMN05216333_105145</name>
</gene>
<dbReference type="PROSITE" id="PS50914">
    <property type="entry name" value="BON"/>
    <property type="match status" value="1"/>
</dbReference>
<feature type="domain" description="BON" evidence="1">
    <location>
        <begin position="44"/>
        <end position="112"/>
    </location>
</feature>
<reference evidence="3" key="1">
    <citation type="submission" date="2016-10" db="EMBL/GenBank/DDBJ databases">
        <authorList>
            <person name="Varghese N."/>
            <person name="Submissions S."/>
        </authorList>
    </citation>
    <scope>NUCLEOTIDE SEQUENCE [LARGE SCALE GENOMIC DNA]</scope>
    <source>
        <strain evidence="3">Nm76</strain>
    </source>
</reference>
<evidence type="ECO:0000259" key="1">
    <source>
        <dbReference type="PROSITE" id="PS50914"/>
    </source>
</evidence>
<dbReference type="Gene3D" id="3.30.1340.30">
    <property type="match status" value="1"/>
</dbReference>
<dbReference type="PROSITE" id="PS51257">
    <property type="entry name" value="PROKAR_LIPOPROTEIN"/>
    <property type="match status" value="1"/>
</dbReference>
<dbReference type="Proteomes" id="UP000198814">
    <property type="component" value="Unassembled WGS sequence"/>
</dbReference>
<dbReference type="PANTHER" id="PTHR34606">
    <property type="entry name" value="BON DOMAIN-CONTAINING PROTEIN"/>
    <property type="match status" value="1"/>
</dbReference>
<evidence type="ECO:0000313" key="3">
    <source>
        <dbReference type="Proteomes" id="UP000198814"/>
    </source>
</evidence>
<dbReference type="PANTHER" id="PTHR34606:SF15">
    <property type="entry name" value="BON DOMAIN-CONTAINING PROTEIN"/>
    <property type="match status" value="1"/>
</dbReference>
<dbReference type="OrthoDB" id="8537411at2"/>
<sequence length="112" mass="12523">MQTRIHLFTLIILLMSMIILTGCENYAEKTHESWITPPSGPVYDDSTIFARITQAIQSDPVLQGANIDIKVQDGNVALKGAVSNEDQMTRINMHAWIVDGVKKVDNQVTIRK</sequence>
<dbReference type="EMBL" id="FODO01000005">
    <property type="protein sequence ID" value="SEO18398.1"/>
    <property type="molecule type" value="Genomic_DNA"/>
</dbReference>
<protein>
    <submittedName>
        <fullName evidence="2">Hyperosmotically inducible protein</fullName>
    </submittedName>
</protein>